<dbReference type="InterPro" id="IPR002018">
    <property type="entry name" value="CarbesteraseB"/>
</dbReference>
<dbReference type="AlphaFoldDB" id="A0AAE0YNF9"/>
<comment type="similarity">
    <text evidence="1 3">Belongs to the type-B carboxylesterase/lipase family.</text>
</comment>
<dbReference type="SUPFAM" id="SSF53474">
    <property type="entry name" value="alpha/beta-Hydrolases"/>
    <property type="match status" value="1"/>
</dbReference>
<dbReference type="PANTHER" id="PTHR11559">
    <property type="entry name" value="CARBOXYLESTERASE"/>
    <property type="match status" value="1"/>
</dbReference>
<keyword evidence="2 3" id="KW-0378">Hydrolase</keyword>
<keyword evidence="7" id="KW-1185">Reference proteome</keyword>
<protein>
    <recommendedName>
        <fullName evidence="3">Carboxylic ester hydrolase</fullName>
        <ecNumber evidence="3">3.1.1.-</ecNumber>
    </recommendedName>
</protein>
<keyword evidence="4" id="KW-0472">Membrane</keyword>
<dbReference type="InterPro" id="IPR019826">
    <property type="entry name" value="Carboxylesterase_B_AS"/>
</dbReference>
<dbReference type="Proteomes" id="UP001283361">
    <property type="component" value="Unassembled WGS sequence"/>
</dbReference>
<dbReference type="GO" id="GO:0016787">
    <property type="term" value="F:hydrolase activity"/>
    <property type="evidence" value="ECO:0007669"/>
    <property type="project" value="UniProtKB-KW"/>
</dbReference>
<evidence type="ECO:0000259" key="5">
    <source>
        <dbReference type="Pfam" id="PF00135"/>
    </source>
</evidence>
<dbReference type="Gene3D" id="3.40.50.1820">
    <property type="entry name" value="alpha/beta hydrolase"/>
    <property type="match status" value="1"/>
</dbReference>
<keyword evidence="4" id="KW-0812">Transmembrane</keyword>
<dbReference type="PROSITE" id="PS00122">
    <property type="entry name" value="CARBOXYLESTERASE_B_1"/>
    <property type="match status" value="1"/>
</dbReference>
<evidence type="ECO:0000256" key="1">
    <source>
        <dbReference type="ARBA" id="ARBA00005964"/>
    </source>
</evidence>
<dbReference type="InterPro" id="IPR029058">
    <property type="entry name" value="AB_hydrolase_fold"/>
</dbReference>
<dbReference type="InterPro" id="IPR050309">
    <property type="entry name" value="Type-B_Carboxylest/Lipase"/>
</dbReference>
<proteinExistence type="inferred from homology"/>
<feature type="domain" description="Carboxylesterase type B" evidence="5">
    <location>
        <begin position="28"/>
        <end position="550"/>
    </location>
</feature>
<evidence type="ECO:0000256" key="3">
    <source>
        <dbReference type="RuleBase" id="RU361235"/>
    </source>
</evidence>
<comment type="caution">
    <text evidence="6">The sequence shown here is derived from an EMBL/GenBank/DDBJ whole genome shotgun (WGS) entry which is preliminary data.</text>
</comment>
<name>A0AAE0YNF9_9GAST</name>
<dbReference type="EC" id="3.1.1.-" evidence="3"/>
<keyword evidence="4" id="KW-1133">Transmembrane helix</keyword>
<dbReference type="EMBL" id="JAWDGP010005859">
    <property type="protein sequence ID" value="KAK3750686.1"/>
    <property type="molecule type" value="Genomic_DNA"/>
</dbReference>
<dbReference type="Pfam" id="PF00135">
    <property type="entry name" value="COesterase"/>
    <property type="match status" value="1"/>
</dbReference>
<reference evidence="6" key="1">
    <citation type="journal article" date="2023" name="G3 (Bethesda)">
        <title>A reference genome for the long-term kleptoplast-retaining sea slug Elysia crispata morphotype clarki.</title>
        <authorList>
            <person name="Eastman K.E."/>
            <person name="Pendleton A.L."/>
            <person name="Shaikh M.A."/>
            <person name="Suttiyut T."/>
            <person name="Ogas R."/>
            <person name="Tomko P."/>
            <person name="Gavelis G."/>
            <person name="Widhalm J.R."/>
            <person name="Wisecaver J.H."/>
        </authorList>
    </citation>
    <scope>NUCLEOTIDE SEQUENCE</scope>
    <source>
        <strain evidence="6">ECLA1</strain>
    </source>
</reference>
<feature type="transmembrane region" description="Helical" evidence="4">
    <location>
        <begin position="127"/>
        <end position="145"/>
    </location>
</feature>
<sequence length="572" mass="63971">MAYYGISRRYYIMSTLFINQCILVSNSLLVDAPAGKIQGTELYDYNAEHFVAFRGIPYAKPPLGDLRFERPQPLEKLESIFDATQPGAECPTPSLPMFSHYKNGDEDCLILNVFMKRMHRPGTMKKVIVFIHGGGFVVGSSIPYIPGTFVNAHDVIFVTINYRLGILGFLSTEDEVSPGNYGLWDIVLALRWVKDNIGAFGGDPNDVTISGESAGGAAVSYLTLAPQAKFLFKKAYAHSGSATSVFGRSTRARKTALDFAMSVGCLEGEPDASATSTDYSRAVIACLKKLPLAEFTKFQGFTLDESKFVPRIDGHIVPLDPLVLLNDSDYLRSVGFFDKLHLIAVDNNERSIMEAHVKLSEMMLSHQLSLSGADAQSMLGALHDSAKRFYVRMRLQNSSHSESALKTVESWYERRYGADFLIDLSSDLNFILPTFDYIEATTKSDVCKGWLLYFNHYPQILKGHRKGIPHGFELLYWFDFPIELMKIYVSDPNIEIMGEEDLKLKQHFSAIISAFVKTGNPSGPLAENIPATVPVYDLHQRSHINFCPSPTLGSDLEAYKREFWEQLALDYL</sequence>
<gene>
    <name evidence="6" type="ORF">RRG08_061908</name>
</gene>
<evidence type="ECO:0000256" key="2">
    <source>
        <dbReference type="ARBA" id="ARBA00022801"/>
    </source>
</evidence>
<evidence type="ECO:0000256" key="4">
    <source>
        <dbReference type="SAM" id="Phobius"/>
    </source>
</evidence>
<evidence type="ECO:0000313" key="7">
    <source>
        <dbReference type="Proteomes" id="UP001283361"/>
    </source>
</evidence>
<accession>A0AAE0YNF9</accession>
<organism evidence="6 7">
    <name type="scientific">Elysia crispata</name>
    <name type="common">lettuce slug</name>
    <dbReference type="NCBI Taxonomy" id="231223"/>
    <lineage>
        <taxon>Eukaryota</taxon>
        <taxon>Metazoa</taxon>
        <taxon>Spiralia</taxon>
        <taxon>Lophotrochozoa</taxon>
        <taxon>Mollusca</taxon>
        <taxon>Gastropoda</taxon>
        <taxon>Heterobranchia</taxon>
        <taxon>Euthyneura</taxon>
        <taxon>Panpulmonata</taxon>
        <taxon>Sacoglossa</taxon>
        <taxon>Placobranchoidea</taxon>
        <taxon>Plakobranchidae</taxon>
        <taxon>Elysia</taxon>
    </lineage>
</organism>
<evidence type="ECO:0000313" key="6">
    <source>
        <dbReference type="EMBL" id="KAK3750686.1"/>
    </source>
</evidence>